<accession>A0A8T0T4P5</accession>
<dbReference type="InterPro" id="IPR036249">
    <property type="entry name" value="Thioredoxin-like_sf"/>
</dbReference>
<dbReference type="Pfam" id="PF04578">
    <property type="entry name" value="DUF594"/>
    <property type="match status" value="1"/>
</dbReference>
<protein>
    <recommendedName>
        <fullName evidence="2">Thioredoxin domain-containing protein</fullName>
    </recommendedName>
</protein>
<comment type="similarity">
    <text evidence="1">Belongs to the protein disulfide isomerase family.</text>
</comment>
<evidence type="ECO:0000256" key="1">
    <source>
        <dbReference type="ARBA" id="ARBA00006347"/>
    </source>
</evidence>
<gene>
    <name evidence="3" type="ORF">PVAP13_4NG050100</name>
</gene>
<dbReference type="AlphaFoldDB" id="A0A8T0T4P5"/>
<dbReference type="CDD" id="cd02981">
    <property type="entry name" value="PDI_b_family"/>
    <property type="match status" value="1"/>
</dbReference>
<dbReference type="SUPFAM" id="SSF52833">
    <property type="entry name" value="Thioredoxin-like"/>
    <property type="match status" value="4"/>
</dbReference>
<dbReference type="GO" id="GO:0006457">
    <property type="term" value="P:protein folding"/>
    <property type="evidence" value="ECO:0007669"/>
    <property type="project" value="TreeGrafter"/>
</dbReference>
<evidence type="ECO:0000313" key="4">
    <source>
        <dbReference type="Proteomes" id="UP000823388"/>
    </source>
</evidence>
<comment type="caution">
    <text evidence="3">The sequence shown here is derived from an EMBL/GenBank/DDBJ whole genome shotgun (WGS) entry which is preliminary data.</text>
</comment>
<name>A0A8T0T4P5_PANVG</name>
<dbReference type="Gene3D" id="3.40.30.10">
    <property type="entry name" value="Glutaredoxin"/>
    <property type="match status" value="4"/>
</dbReference>
<evidence type="ECO:0000259" key="2">
    <source>
        <dbReference type="Pfam" id="PF00085"/>
    </source>
</evidence>
<dbReference type="GO" id="GO:0005783">
    <property type="term" value="C:endoplasmic reticulum"/>
    <property type="evidence" value="ECO:0007669"/>
    <property type="project" value="TreeGrafter"/>
</dbReference>
<dbReference type="Proteomes" id="UP000823388">
    <property type="component" value="Chromosome 4N"/>
</dbReference>
<dbReference type="Pfam" id="PF00085">
    <property type="entry name" value="Thioredoxin"/>
    <property type="match status" value="1"/>
</dbReference>
<dbReference type="GO" id="GO:0034976">
    <property type="term" value="P:response to endoplasmic reticulum stress"/>
    <property type="evidence" value="ECO:0007669"/>
    <property type="project" value="TreeGrafter"/>
</dbReference>
<sequence>MRKEDRIGCKETFANCLKKAAAVAGFRKNEAGGGEGEVEEREKNRRVAIALSRYCAYLLVSAPDLLPGRLLPVQDAETVRSMKAGCHVPDLIDQLLGRKDLPPDSRRCSDHWKVLALVWVRMLVYAAPYGNAEAHMRHLSHGGELITHLWALLYHLNICAWKQFNEKHVVALTDSGFSDMIRTRRRVMVSFYNPSWSQSEELAPEYAAAAAYLADQKVDVVLDKVDTTKDTDLAQRYEVRKEFLTILFFVDGIPSPYAGAKTKTAIVDWINKNLNPGVHDIANVDDAKRIRNEINGSAVVAFLDHPSSPHSAELAAASRLEDGVRFYRTFKPDVAEVFHLDAAANRPSLIFMNKEMEKFTLYDGEFSKYTIADFVFLNNRPLVTTLTRENWASILVAPLFKKKIFLFAAGDESSKFLPIFKEAAKSFTGNLLFVFADRGNQDIISAVKYFNICGEETTVLASYKSEWTFSLSGEISQDTIKKFAQDLLEDNLYKMTSPVPESNDGDVKIVVGENLKQIVLDESKDVLLEIYEPWSWDCRALEPTYNKLARHRIPCNSKNGRLHQRASTCPDHFRVGEDCKRDVQVHQEACWHPFRGGAYYDGAKRAGRMEDRPMTRDSRGNSIPVLNPISICIYTPPGFIFSHP</sequence>
<reference evidence="3" key="1">
    <citation type="submission" date="2020-05" db="EMBL/GenBank/DDBJ databases">
        <title>WGS assembly of Panicum virgatum.</title>
        <authorList>
            <person name="Lovell J.T."/>
            <person name="Jenkins J."/>
            <person name="Shu S."/>
            <person name="Juenger T.E."/>
            <person name="Schmutz J."/>
        </authorList>
    </citation>
    <scope>NUCLEOTIDE SEQUENCE</scope>
    <source>
        <strain evidence="3">AP13</strain>
    </source>
</reference>
<keyword evidence="4" id="KW-1185">Reference proteome</keyword>
<feature type="domain" description="Thioredoxin" evidence="2">
    <location>
        <begin position="169"/>
        <end position="272"/>
    </location>
</feature>
<dbReference type="Pfam" id="PF13848">
    <property type="entry name" value="Thioredoxin_6"/>
    <property type="match status" value="1"/>
</dbReference>
<dbReference type="PANTHER" id="PTHR18929">
    <property type="entry name" value="PROTEIN DISULFIDE ISOMERASE"/>
    <property type="match status" value="1"/>
</dbReference>
<organism evidence="3 4">
    <name type="scientific">Panicum virgatum</name>
    <name type="common">Blackwell switchgrass</name>
    <dbReference type="NCBI Taxonomy" id="38727"/>
    <lineage>
        <taxon>Eukaryota</taxon>
        <taxon>Viridiplantae</taxon>
        <taxon>Streptophyta</taxon>
        <taxon>Embryophyta</taxon>
        <taxon>Tracheophyta</taxon>
        <taxon>Spermatophyta</taxon>
        <taxon>Magnoliopsida</taxon>
        <taxon>Liliopsida</taxon>
        <taxon>Poales</taxon>
        <taxon>Poaceae</taxon>
        <taxon>PACMAD clade</taxon>
        <taxon>Panicoideae</taxon>
        <taxon>Panicodae</taxon>
        <taxon>Paniceae</taxon>
        <taxon>Panicinae</taxon>
        <taxon>Panicum</taxon>
        <taxon>Panicum sect. Hiantes</taxon>
    </lineage>
</organism>
<dbReference type="PANTHER" id="PTHR18929:SF246">
    <property type="entry name" value="PROTEIN DISULFIDE ISOMERASE-LIKE 1-4"/>
    <property type="match status" value="1"/>
</dbReference>
<dbReference type="GO" id="GO:0003756">
    <property type="term" value="F:protein disulfide isomerase activity"/>
    <property type="evidence" value="ECO:0007669"/>
    <property type="project" value="TreeGrafter"/>
</dbReference>
<dbReference type="InterPro" id="IPR013766">
    <property type="entry name" value="Thioredoxin_domain"/>
</dbReference>
<dbReference type="EMBL" id="CM029044">
    <property type="protein sequence ID" value="KAG2604175.1"/>
    <property type="molecule type" value="Genomic_DNA"/>
</dbReference>
<dbReference type="CDD" id="cd02961">
    <property type="entry name" value="PDI_a_family"/>
    <property type="match status" value="1"/>
</dbReference>
<evidence type="ECO:0000313" key="3">
    <source>
        <dbReference type="EMBL" id="KAG2604175.1"/>
    </source>
</evidence>
<dbReference type="InterPro" id="IPR007658">
    <property type="entry name" value="DUF594"/>
</dbReference>
<proteinExistence type="inferred from homology"/>
<dbReference type="CDD" id="cd02982">
    <property type="entry name" value="PDI_b'_family"/>
    <property type="match status" value="1"/>
</dbReference>